<dbReference type="InterPro" id="IPR036390">
    <property type="entry name" value="WH_DNA-bd_sf"/>
</dbReference>
<protein>
    <recommendedName>
        <fullName evidence="5">HSF-type DNA-binding domain-containing protein</fullName>
    </recommendedName>
</protein>
<dbReference type="PANTHER" id="PTHR10015">
    <property type="entry name" value="HEAT SHOCK TRANSCRIPTION FACTOR"/>
    <property type="match status" value="1"/>
</dbReference>
<dbReference type="Pfam" id="PF00447">
    <property type="entry name" value="HSF_DNA-bind"/>
    <property type="match status" value="1"/>
</dbReference>
<evidence type="ECO:0000259" key="5">
    <source>
        <dbReference type="SMART" id="SM00415"/>
    </source>
</evidence>
<dbReference type="GO" id="GO:0043565">
    <property type="term" value="F:sequence-specific DNA binding"/>
    <property type="evidence" value="ECO:0007669"/>
    <property type="project" value="InterPro"/>
</dbReference>
<dbReference type="PANTHER" id="PTHR10015:SF427">
    <property type="entry name" value="HEAT SHOCK FACTOR PROTEIN"/>
    <property type="match status" value="1"/>
</dbReference>
<dbReference type="SUPFAM" id="SSF46785">
    <property type="entry name" value="Winged helix' DNA-binding domain"/>
    <property type="match status" value="1"/>
</dbReference>
<dbReference type="GO" id="GO:0003700">
    <property type="term" value="F:DNA-binding transcription factor activity"/>
    <property type="evidence" value="ECO:0007669"/>
    <property type="project" value="InterPro"/>
</dbReference>
<name>A0A8K1CGW2_PYTOL</name>
<comment type="caution">
    <text evidence="6">The sequence shown here is derived from an EMBL/GenBank/DDBJ whole genome shotgun (WGS) entry which is preliminary data.</text>
</comment>
<evidence type="ECO:0000256" key="3">
    <source>
        <dbReference type="ARBA" id="ARBA00023242"/>
    </source>
</evidence>
<keyword evidence="7" id="KW-1185">Reference proteome</keyword>
<accession>A0A8K1CGW2</accession>
<dbReference type="PRINTS" id="PR00056">
    <property type="entry name" value="HSFDOMAIN"/>
</dbReference>
<evidence type="ECO:0000313" key="6">
    <source>
        <dbReference type="EMBL" id="TMW61917.1"/>
    </source>
</evidence>
<evidence type="ECO:0000313" key="7">
    <source>
        <dbReference type="Proteomes" id="UP000794436"/>
    </source>
</evidence>
<evidence type="ECO:0000256" key="1">
    <source>
        <dbReference type="ARBA" id="ARBA00004123"/>
    </source>
</evidence>
<keyword evidence="2" id="KW-0238">DNA-binding</keyword>
<feature type="domain" description="HSF-type DNA-binding" evidence="5">
    <location>
        <begin position="14"/>
        <end position="109"/>
    </location>
</feature>
<dbReference type="OrthoDB" id="60033at2759"/>
<comment type="subcellular location">
    <subcellularLocation>
        <location evidence="1">Nucleus</location>
    </subcellularLocation>
</comment>
<evidence type="ECO:0000256" key="2">
    <source>
        <dbReference type="ARBA" id="ARBA00023125"/>
    </source>
</evidence>
<reference evidence="6" key="1">
    <citation type="submission" date="2019-03" db="EMBL/GenBank/DDBJ databases">
        <title>Long read genome sequence of the mycoparasitic Pythium oligandrum ATCC 38472 isolated from sugarbeet rhizosphere.</title>
        <authorList>
            <person name="Gaulin E."/>
        </authorList>
    </citation>
    <scope>NUCLEOTIDE SEQUENCE</scope>
    <source>
        <strain evidence="6">ATCC 38472_TT</strain>
    </source>
</reference>
<dbReference type="GO" id="GO:0005634">
    <property type="term" value="C:nucleus"/>
    <property type="evidence" value="ECO:0007669"/>
    <property type="project" value="UniProtKB-SubCell"/>
</dbReference>
<dbReference type="FunFam" id="1.10.10.10:FF:000286">
    <property type="entry name" value="Heat shock transcription factor"/>
    <property type="match status" value="1"/>
</dbReference>
<dbReference type="SMART" id="SM00415">
    <property type="entry name" value="HSF"/>
    <property type="match status" value="1"/>
</dbReference>
<dbReference type="AlphaFoldDB" id="A0A8K1CGW2"/>
<dbReference type="InterPro" id="IPR036388">
    <property type="entry name" value="WH-like_DNA-bd_sf"/>
</dbReference>
<proteinExistence type="inferred from homology"/>
<dbReference type="EMBL" id="SPLM01000075">
    <property type="protein sequence ID" value="TMW61917.1"/>
    <property type="molecule type" value="Genomic_DNA"/>
</dbReference>
<organism evidence="6 7">
    <name type="scientific">Pythium oligandrum</name>
    <name type="common">Mycoparasitic fungus</name>
    <dbReference type="NCBI Taxonomy" id="41045"/>
    <lineage>
        <taxon>Eukaryota</taxon>
        <taxon>Sar</taxon>
        <taxon>Stramenopiles</taxon>
        <taxon>Oomycota</taxon>
        <taxon>Peronosporomycetes</taxon>
        <taxon>Pythiales</taxon>
        <taxon>Pythiaceae</taxon>
        <taxon>Pythium</taxon>
    </lineage>
</organism>
<dbReference type="InterPro" id="IPR000232">
    <property type="entry name" value="HSF_DNA-bd"/>
</dbReference>
<comment type="similarity">
    <text evidence="4">Belongs to the HSF family.</text>
</comment>
<gene>
    <name evidence="6" type="ORF">Poli38472_010980</name>
</gene>
<evidence type="ECO:0000256" key="4">
    <source>
        <dbReference type="RuleBase" id="RU004020"/>
    </source>
</evidence>
<sequence>MVSVPDAAMTRTKEAAPFLKSLRRMLDTESEAVLRWTSDGRAFEIHDLEALTAHVLPKYFKHSKYTSFQRQLNYFNFRKWTKSRASVCTFSNTYFVRDDPELAWHISRKKSSPSSPNKPALSKTTARAKNIHIAISVPSRGSSGRSLFPFPSPTDVATTQGRDQESQFSESCWFSRNDMKLEPTVAPASLDWVDTLYPSLDIVSRYAEIPEFYSDYAAASRDGQASIMQF</sequence>
<dbReference type="Proteomes" id="UP000794436">
    <property type="component" value="Unassembled WGS sequence"/>
</dbReference>
<keyword evidence="3" id="KW-0539">Nucleus</keyword>
<dbReference type="Gene3D" id="1.10.10.10">
    <property type="entry name" value="Winged helix-like DNA-binding domain superfamily/Winged helix DNA-binding domain"/>
    <property type="match status" value="1"/>
</dbReference>